<feature type="transmembrane region" description="Helical" evidence="6">
    <location>
        <begin position="526"/>
        <end position="548"/>
    </location>
</feature>
<feature type="transmembrane region" description="Helical" evidence="6">
    <location>
        <begin position="444"/>
        <end position="469"/>
    </location>
</feature>
<dbReference type="Ensembl" id="ENSOMYT00000141962.1">
    <property type="protein sequence ID" value="ENSOMYP00000130647.1"/>
    <property type="gene ID" value="ENSOMYG00000014698.2"/>
</dbReference>
<feature type="transmembrane region" description="Helical" evidence="6">
    <location>
        <begin position="281"/>
        <end position="304"/>
    </location>
</feature>
<feature type="transmembrane region" description="Helical" evidence="6">
    <location>
        <begin position="880"/>
        <end position="898"/>
    </location>
</feature>
<evidence type="ECO:0000256" key="7">
    <source>
        <dbReference type="SAM" id="MobiDB-lite"/>
    </source>
</evidence>
<evidence type="ECO:0000256" key="2">
    <source>
        <dbReference type="ARBA" id="ARBA00006510"/>
    </source>
</evidence>
<evidence type="ECO:0000256" key="5">
    <source>
        <dbReference type="ARBA" id="ARBA00023136"/>
    </source>
</evidence>
<feature type="transmembrane region" description="Helical" evidence="6">
    <location>
        <begin position="490"/>
        <end position="514"/>
    </location>
</feature>
<reference evidence="9" key="2">
    <citation type="submission" date="2025-08" db="UniProtKB">
        <authorList>
            <consortium name="Ensembl"/>
        </authorList>
    </citation>
    <scope>IDENTIFICATION</scope>
</reference>
<feature type="compositionally biased region" description="Basic and acidic residues" evidence="7">
    <location>
        <begin position="16"/>
        <end position="27"/>
    </location>
</feature>
<protein>
    <recommendedName>
        <fullName evidence="6">Transmembrane channel-like protein</fullName>
    </recommendedName>
</protein>
<feature type="region of interest" description="Disordered" evidence="7">
    <location>
        <begin position="1"/>
        <end position="89"/>
    </location>
</feature>
<dbReference type="InterPro" id="IPR038900">
    <property type="entry name" value="TMC"/>
</dbReference>
<keyword evidence="10" id="KW-1185">Reference proteome</keyword>
<dbReference type="PANTHER" id="PTHR23302">
    <property type="entry name" value="TRANSMEMBRANE CHANNEL-RELATED"/>
    <property type="match status" value="1"/>
</dbReference>
<comment type="similarity">
    <text evidence="2 6">Belongs to the TMC family.</text>
</comment>
<dbReference type="InterPro" id="IPR012496">
    <property type="entry name" value="TMC_dom"/>
</dbReference>
<sequence length="1146" mass="134843">MSHYNNTGGYNNPAYHDSDTLEIDRSPSRKSQSHHSNPHGNPYPRDDGAGGERGRSDLQQLPGGVQSSYNDAQERVPWGGWQEGSWRGRDSIPMGLLPPRSESPRWQQHDLNHSGYQIDQATHYDTTPPVRLPSATSGHVSMRFRGSRKMSLFPVGEAALGNLGLSEDDIRNEMENEEQNLVQELVAMSTRDRIKAIRDLPMSFDDKKHIRGQVLALKSFKKSRQLNCFADCSTTVSLAFRRCGANMTLAKQTLELWRGTMKEVGGKFGTGVLSYFKFLKWLLMFNIFSFLVNFGFITIPQLIYHPTPDIPAGVSFKGLEILTGAGYFSHTVMYYGGYSNKTQGTGGRSEYNMQLAYFFTVAAYMVLCGAALIYSMASSFRKKYVLADSGLGGAWQLLCSWDFSVTNEKAVRQRKNNLRIQLKESLSEKIQVALLPLTERLKHYGVFLGTWLLSTGMALGCGASVYFLCQYDTWRTRQSSDKASGSLLEEAATLLLPFVVSLINLVVPLFYSLFKKIEHYSNPRMQVYAIIVRNVILKMSILGILCYYWMKDVANTFSCWESIVGQALYRLVIMDFLFIMLGSFFGEFLSNVIGTKCIQSLGVPEFDVARNVLDLIYAQTLAWIGIYFSPLLPVIQIIKFFILFYLKKVTCSVWFFYLKKVTCSVWFFYLKKVTCSVRFFYLKKVTCSVWFFYLKKVTCSVWFFYLKKVTCSVWFFYLKKVTCSVWLFYLKKVTCSVWFFYLKKVTCSVWFFYLKKVTCSVRFFYLKKVTCSVRFFYLKKVTCSVRFFYLKKVTCSVRFFYLKKVTCSVWFFYLKKVTCSVWFFYLKKVTCSVWLFYLKKVTCSVWFFYLKKVTCSVWLFYLKKVTCSVWFFYLKKVTCSVWFFYLKKVTCSVWFFYLKKVTCSVRFFYLKKVTCSVRFFYLKKVTCSVRFFYLKKVTCSVRFFYLKKVTCSVWLFYLKKVTCSVRFFYLKKVTCSVWFFYLKKVTCSVWLFYLKKVTCSVRFFYLKKVTCSVRFFYLKKVTCSVWFFYLKKVTCSVWFFYLKKVTCSVWFFYLKKVTCSVWFFYLKKVTCSVRFFYLKKVTCSVWFFYLKKVTCSVWFFYLKKVTCSVWFFYLKKVTCSVWFFYLKKVTCSVWFFYLKKVTCSLR</sequence>
<feature type="compositionally biased region" description="Basic and acidic residues" evidence="7">
    <location>
        <begin position="44"/>
        <end position="56"/>
    </location>
</feature>
<reference evidence="9" key="1">
    <citation type="submission" date="2020-07" db="EMBL/GenBank/DDBJ databases">
        <title>A long reads based de novo assembly of the rainbow trout Arlee double haploid line genome.</title>
        <authorList>
            <person name="Gao G."/>
            <person name="Palti Y."/>
        </authorList>
    </citation>
    <scope>NUCLEOTIDE SEQUENCE [LARGE SCALE GENOMIC DNA]</scope>
</reference>
<feature type="domain" description="TMC" evidence="8">
    <location>
        <begin position="559"/>
        <end position="653"/>
    </location>
</feature>
<accession>A0A8K9XB29</accession>
<comment type="subcellular location">
    <subcellularLocation>
        <location evidence="1 6">Membrane</location>
        <topology evidence="1 6">Multi-pass membrane protein</topology>
    </subcellularLocation>
</comment>
<evidence type="ECO:0000256" key="4">
    <source>
        <dbReference type="ARBA" id="ARBA00022989"/>
    </source>
</evidence>
<keyword evidence="3 6" id="KW-0812">Transmembrane</keyword>
<dbReference type="GO" id="GO:0008381">
    <property type="term" value="F:mechanosensitive monoatomic ion channel activity"/>
    <property type="evidence" value="ECO:0007669"/>
    <property type="project" value="TreeGrafter"/>
</dbReference>
<organism evidence="9 10">
    <name type="scientific">Oncorhynchus mykiss</name>
    <name type="common">Rainbow trout</name>
    <name type="synonym">Salmo gairdneri</name>
    <dbReference type="NCBI Taxonomy" id="8022"/>
    <lineage>
        <taxon>Eukaryota</taxon>
        <taxon>Metazoa</taxon>
        <taxon>Chordata</taxon>
        <taxon>Craniata</taxon>
        <taxon>Vertebrata</taxon>
        <taxon>Euteleostomi</taxon>
        <taxon>Actinopterygii</taxon>
        <taxon>Neopterygii</taxon>
        <taxon>Teleostei</taxon>
        <taxon>Protacanthopterygii</taxon>
        <taxon>Salmoniformes</taxon>
        <taxon>Salmonidae</taxon>
        <taxon>Salmoninae</taxon>
        <taxon>Oncorhynchus</taxon>
    </lineage>
</organism>
<feature type="transmembrane region" description="Helical" evidence="6">
    <location>
        <begin position="1023"/>
        <end position="1042"/>
    </location>
</feature>
<dbReference type="Pfam" id="PF07810">
    <property type="entry name" value="TMC"/>
    <property type="match status" value="1"/>
</dbReference>
<evidence type="ECO:0000313" key="9">
    <source>
        <dbReference type="Ensembl" id="ENSOMYP00000130647.1"/>
    </source>
</evidence>
<evidence type="ECO:0000313" key="10">
    <source>
        <dbReference type="Proteomes" id="UP000694395"/>
    </source>
</evidence>
<keyword evidence="5 6" id="KW-0472">Membrane</keyword>
<dbReference type="PANTHER" id="PTHR23302:SF5">
    <property type="entry name" value="TRANSMEMBRANE CHANNEL-LIKE PROTEIN 5"/>
    <property type="match status" value="1"/>
</dbReference>
<feature type="transmembrane region" description="Helical" evidence="6">
    <location>
        <begin position="832"/>
        <end position="850"/>
    </location>
</feature>
<dbReference type="Proteomes" id="UP000694395">
    <property type="component" value="Chromosome 17"/>
</dbReference>
<dbReference type="AlphaFoldDB" id="A0A8K9XB29"/>
<feature type="transmembrane region" description="Helical" evidence="6">
    <location>
        <begin position="1121"/>
        <end position="1138"/>
    </location>
</feature>
<dbReference type="GO" id="GO:0005886">
    <property type="term" value="C:plasma membrane"/>
    <property type="evidence" value="ECO:0007669"/>
    <property type="project" value="InterPro"/>
</dbReference>
<proteinExistence type="inferred from homology"/>
<evidence type="ECO:0000259" key="8">
    <source>
        <dbReference type="Pfam" id="PF07810"/>
    </source>
</evidence>
<feature type="transmembrane region" description="Helical" evidence="6">
    <location>
        <begin position="621"/>
        <end position="646"/>
    </location>
</feature>
<keyword evidence="4 6" id="KW-1133">Transmembrane helix</keyword>
<evidence type="ECO:0000256" key="6">
    <source>
        <dbReference type="RuleBase" id="RU310713"/>
    </source>
</evidence>
<feature type="compositionally biased region" description="Polar residues" evidence="7">
    <location>
        <begin position="1"/>
        <end position="10"/>
    </location>
</feature>
<name>A0A8K9XB29_ONCMY</name>
<feature type="transmembrane region" description="Helical" evidence="6">
    <location>
        <begin position="653"/>
        <end position="670"/>
    </location>
</feature>
<evidence type="ECO:0000256" key="3">
    <source>
        <dbReference type="ARBA" id="ARBA00022692"/>
    </source>
</evidence>
<feature type="transmembrane region" description="Helical" evidence="6">
    <location>
        <begin position="807"/>
        <end position="826"/>
    </location>
</feature>
<feature type="transmembrane region" description="Helical" evidence="6">
    <location>
        <begin position="355"/>
        <end position="377"/>
    </location>
</feature>
<dbReference type="GeneTree" id="ENSGT01050000244894"/>
<reference evidence="9" key="3">
    <citation type="submission" date="2025-09" db="UniProtKB">
        <authorList>
            <consortium name="Ensembl"/>
        </authorList>
    </citation>
    <scope>IDENTIFICATION</scope>
</reference>
<feature type="transmembrane region" description="Helical" evidence="6">
    <location>
        <begin position="1048"/>
        <end position="1065"/>
    </location>
</feature>
<feature type="transmembrane region" description="Helical" evidence="6">
    <location>
        <begin position="316"/>
        <end position="335"/>
    </location>
</feature>
<feature type="transmembrane region" description="Helical" evidence="6">
    <location>
        <begin position="568"/>
        <end position="586"/>
    </location>
</feature>
<evidence type="ECO:0000256" key="1">
    <source>
        <dbReference type="ARBA" id="ARBA00004141"/>
    </source>
</evidence>